<name>A0A563U8V3_9SPHI</name>
<gene>
    <name evidence="1" type="ORF">FPZ42_00405</name>
</gene>
<keyword evidence="2" id="KW-1185">Reference proteome</keyword>
<protein>
    <submittedName>
        <fullName evidence="1">Bacteriocin-protection protein</fullName>
    </submittedName>
</protein>
<dbReference type="EMBL" id="VOEI01000001">
    <property type="protein sequence ID" value="TWR27709.1"/>
    <property type="molecule type" value="Genomic_DNA"/>
</dbReference>
<comment type="caution">
    <text evidence="1">The sequence shown here is derived from an EMBL/GenBank/DDBJ whole genome shotgun (WGS) entry which is preliminary data.</text>
</comment>
<proteinExistence type="predicted"/>
<sequence>MQPLFFETPAKLREWLEQHAETEKELLVGFYKTGSGLPSITWPQSVDEALCFGWIDGVRRSIDDKSYSIRFTPRKPGSIWSAVNIKKIEELTDKGLMKPAGVAAFEKRREDRSAIYAFENEEKKLLPAYKKLFKANKAAWKFFEAQAPWYRKVSLHRVMSAKQEKTQLSRLQKLIEYSEKGERMP</sequence>
<dbReference type="AlphaFoldDB" id="A0A563U8V3"/>
<organism evidence="1 2">
    <name type="scientific">Mucilaginibacter achroorhodeus</name>
    <dbReference type="NCBI Taxonomy" id="2599294"/>
    <lineage>
        <taxon>Bacteria</taxon>
        <taxon>Pseudomonadati</taxon>
        <taxon>Bacteroidota</taxon>
        <taxon>Sphingobacteriia</taxon>
        <taxon>Sphingobacteriales</taxon>
        <taxon>Sphingobacteriaceae</taxon>
        <taxon>Mucilaginibacter</taxon>
    </lineage>
</organism>
<dbReference type="Pfam" id="PF13376">
    <property type="entry name" value="OmdA"/>
    <property type="match status" value="1"/>
</dbReference>
<accession>A0A563U8V3</accession>
<evidence type="ECO:0000313" key="2">
    <source>
        <dbReference type="Proteomes" id="UP000318010"/>
    </source>
</evidence>
<reference evidence="1 2" key="1">
    <citation type="submission" date="2019-07" db="EMBL/GenBank/DDBJ databases">
        <authorList>
            <person name="Kim J."/>
        </authorList>
    </citation>
    <scope>NUCLEOTIDE SEQUENCE [LARGE SCALE GENOMIC DNA]</scope>
    <source>
        <strain evidence="1 2">MJ1a</strain>
    </source>
</reference>
<dbReference type="Proteomes" id="UP000318010">
    <property type="component" value="Unassembled WGS sequence"/>
</dbReference>
<dbReference type="OrthoDB" id="9796999at2"/>
<evidence type="ECO:0000313" key="1">
    <source>
        <dbReference type="EMBL" id="TWR27709.1"/>
    </source>
</evidence>
<dbReference type="RefSeq" id="WP_146268526.1">
    <property type="nucleotide sequence ID" value="NZ_VOEI01000001.1"/>
</dbReference>